<dbReference type="RefSeq" id="WP_191631573.1">
    <property type="nucleotide sequence ID" value="NZ_AP028930.1"/>
</dbReference>
<dbReference type="Proteomes" id="UP000335538">
    <property type="component" value="Unassembled WGS sequence"/>
</dbReference>
<evidence type="ECO:0000313" key="1">
    <source>
        <dbReference type="EMBL" id="VVE78627.1"/>
    </source>
</evidence>
<name>A0A5E5B002_9BURK</name>
<protein>
    <submittedName>
        <fullName evidence="1">Uncharacterized protein</fullName>
    </submittedName>
</protein>
<sequence length="53" mass="5843">MIEIDFDVLVKSAAIKLCEGDVAIGAAEAECRLSGRAWNMNQPLNMIAYEDQK</sequence>
<dbReference type="EMBL" id="CABPSR010000003">
    <property type="protein sequence ID" value="VVE78627.1"/>
    <property type="molecule type" value="Genomic_DNA"/>
</dbReference>
<reference evidence="1 2" key="1">
    <citation type="submission" date="2019-08" db="EMBL/GenBank/DDBJ databases">
        <authorList>
            <person name="Peeters C."/>
        </authorList>
    </citation>
    <scope>NUCLEOTIDE SEQUENCE [LARGE SCALE GENOMIC DNA]</scope>
    <source>
        <strain evidence="1 2">LMG 31121</strain>
    </source>
</reference>
<proteinExistence type="predicted"/>
<accession>A0A5E5B002</accession>
<gene>
    <name evidence="1" type="ORF">PSP31121_01757</name>
</gene>
<dbReference type="AlphaFoldDB" id="A0A5E5B002"/>
<organism evidence="1 2">
    <name type="scientific">Pandoraea sputorum</name>
    <dbReference type="NCBI Taxonomy" id="93222"/>
    <lineage>
        <taxon>Bacteria</taxon>
        <taxon>Pseudomonadati</taxon>
        <taxon>Pseudomonadota</taxon>
        <taxon>Betaproteobacteria</taxon>
        <taxon>Burkholderiales</taxon>
        <taxon>Burkholderiaceae</taxon>
        <taxon>Pandoraea</taxon>
    </lineage>
</organism>
<evidence type="ECO:0000313" key="2">
    <source>
        <dbReference type="Proteomes" id="UP000335538"/>
    </source>
</evidence>